<accession>A0AAV6W0C8</accession>
<feature type="compositionally biased region" description="Basic and acidic residues" evidence="1">
    <location>
        <begin position="23"/>
        <end position="36"/>
    </location>
</feature>
<dbReference type="PANTHER" id="PTHR35123">
    <property type="entry name" value="OS07G0633900 PROTEIN-RELATED"/>
    <property type="match status" value="1"/>
</dbReference>
<reference evidence="3" key="1">
    <citation type="submission" date="2019-10" db="EMBL/GenBank/DDBJ databases">
        <authorList>
            <person name="Zhang R."/>
            <person name="Pan Y."/>
            <person name="Wang J."/>
            <person name="Ma R."/>
            <person name="Yu S."/>
        </authorList>
    </citation>
    <scope>NUCLEOTIDE SEQUENCE</scope>
    <source>
        <strain evidence="3">LA-IB0</strain>
        <tissue evidence="3">Leaf</tissue>
    </source>
</reference>
<name>A0AAV6W0C8_9LAMI</name>
<comment type="caution">
    <text evidence="3">The sequence shown here is derived from an EMBL/GenBank/DDBJ whole genome shotgun (WGS) entry which is preliminary data.</text>
</comment>
<dbReference type="PANTHER" id="PTHR35123:SF2">
    <property type="entry name" value="UBIQUITIN CARBOXYL-TERMINAL HYDROLASE-LIKE PROTEIN"/>
    <property type="match status" value="1"/>
</dbReference>
<dbReference type="EMBL" id="WHWC01000019">
    <property type="protein sequence ID" value="KAG8363975.1"/>
    <property type="molecule type" value="Genomic_DNA"/>
</dbReference>
<proteinExistence type="predicted"/>
<dbReference type="AlphaFoldDB" id="A0AAV6W0C8"/>
<evidence type="ECO:0000256" key="1">
    <source>
        <dbReference type="SAM" id="MobiDB-lite"/>
    </source>
</evidence>
<gene>
    <name evidence="2" type="ORF">BUALT_Bualt19G0078300</name>
    <name evidence="3" type="ORF">BUALT_Bualt19G0079400</name>
</gene>
<evidence type="ECO:0000313" key="4">
    <source>
        <dbReference type="Proteomes" id="UP000826271"/>
    </source>
</evidence>
<feature type="compositionally biased region" description="Polar residues" evidence="1">
    <location>
        <begin position="71"/>
        <end position="84"/>
    </location>
</feature>
<feature type="region of interest" description="Disordered" evidence="1">
    <location>
        <begin position="1"/>
        <end position="84"/>
    </location>
</feature>
<keyword evidence="4" id="KW-1185">Reference proteome</keyword>
<dbReference type="EMBL" id="WHWC01000019">
    <property type="protein sequence ID" value="KAG8363986.1"/>
    <property type="molecule type" value="Genomic_DNA"/>
</dbReference>
<evidence type="ECO:0000313" key="2">
    <source>
        <dbReference type="EMBL" id="KAG8363975.1"/>
    </source>
</evidence>
<feature type="compositionally biased region" description="Basic residues" evidence="1">
    <location>
        <begin position="37"/>
        <end position="62"/>
    </location>
</feature>
<sequence>MSDKERPIVDHGGGGGDDEDDGDRPTKKGDPNEKKCKGCKKKGKRVSIFRLRKEKRKQRGILRRTVEDSSGESPTTSDPNNSEFSFDMLRGLIEKNDFYSKECNPHLDVDENTIEKSECDQRI</sequence>
<protein>
    <submittedName>
        <fullName evidence="3">Uncharacterized protein</fullName>
    </submittedName>
</protein>
<evidence type="ECO:0000313" key="3">
    <source>
        <dbReference type="EMBL" id="KAG8363986.1"/>
    </source>
</evidence>
<dbReference type="Proteomes" id="UP000826271">
    <property type="component" value="Unassembled WGS sequence"/>
</dbReference>
<organism evidence="3 4">
    <name type="scientific">Buddleja alternifolia</name>
    <dbReference type="NCBI Taxonomy" id="168488"/>
    <lineage>
        <taxon>Eukaryota</taxon>
        <taxon>Viridiplantae</taxon>
        <taxon>Streptophyta</taxon>
        <taxon>Embryophyta</taxon>
        <taxon>Tracheophyta</taxon>
        <taxon>Spermatophyta</taxon>
        <taxon>Magnoliopsida</taxon>
        <taxon>eudicotyledons</taxon>
        <taxon>Gunneridae</taxon>
        <taxon>Pentapetalae</taxon>
        <taxon>asterids</taxon>
        <taxon>lamiids</taxon>
        <taxon>Lamiales</taxon>
        <taxon>Scrophulariaceae</taxon>
        <taxon>Buddlejeae</taxon>
        <taxon>Buddleja</taxon>
    </lineage>
</organism>